<dbReference type="Proteomes" id="UP000807025">
    <property type="component" value="Unassembled WGS sequence"/>
</dbReference>
<feature type="region of interest" description="Disordered" evidence="1">
    <location>
        <begin position="264"/>
        <end position="284"/>
    </location>
</feature>
<gene>
    <name evidence="2" type="ORF">BDN71DRAFT_1443599</name>
</gene>
<dbReference type="EMBL" id="MU154538">
    <property type="protein sequence ID" value="KAF9498280.1"/>
    <property type="molecule type" value="Genomic_DNA"/>
</dbReference>
<evidence type="ECO:0000256" key="1">
    <source>
        <dbReference type="SAM" id="MobiDB-lite"/>
    </source>
</evidence>
<feature type="compositionally biased region" description="Basic and acidic residues" evidence="1">
    <location>
        <begin position="264"/>
        <end position="280"/>
    </location>
</feature>
<comment type="caution">
    <text evidence="2">The sequence shown here is derived from an EMBL/GenBank/DDBJ whole genome shotgun (WGS) entry which is preliminary data.</text>
</comment>
<evidence type="ECO:0000313" key="3">
    <source>
        <dbReference type="Proteomes" id="UP000807025"/>
    </source>
</evidence>
<accession>A0A9P6DIS6</accession>
<proteinExistence type="predicted"/>
<keyword evidence="3" id="KW-1185">Reference proteome</keyword>
<feature type="region of interest" description="Disordered" evidence="1">
    <location>
        <begin position="156"/>
        <end position="209"/>
    </location>
</feature>
<feature type="compositionally biased region" description="Polar residues" evidence="1">
    <location>
        <begin position="228"/>
        <end position="240"/>
    </location>
</feature>
<dbReference type="AlphaFoldDB" id="A0A9P6DIS6"/>
<reference evidence="2" key="1">
    <citation type="submission" date="2020-11" db="EMBL/GenBank/DDBJ databases">
        <authorList>
            <consortium name="DOE Joint Genome Institute"/>
            <person name="Ahrendt S."/>
            <person name="Riley R."/>
            <person name="Andreopoulos W."/>
            <person name="Labutti K."/>
            <person name="Pangilinan J."/>
            <person name="Ruiz-Duenas F.J."/>
            <person name="Barrasa J.M."/>
            <person name="Sanchez-Garcia M."/>
            <person name="Camarero S."/>
            <person name="Miyauchi S."/>
            <person name="Serrano A."/>
            <person name="Linde D."/>
            <person name="Babiker R."/>
            <person name="Drula E."/>
            <person name="Ayuso-Fernandez I."/>
            <person name="Pacheco R."/>
            <person name="Padilla G."/>
            <person name="Ferreira P."/>
            <person name="Barriuso J."/>
            <person name="Kellner H."/>
            <person name="Castanera R."/>
            <person name="Alfaro M."/>
            <person name="Ramirez L."/>
            <person name="Pisabarro A.G."/>
            <person name="Kuo A."/>
            <person name="Tritt A."/>
            <person name="Lipzen A."/>
            <person name="He G."/>
            <person name="Yan M."/>
            <person name="Ng V."/>
            <person name="Cullen D."/>
            <person name="Martin F."/>
            <person name="Rosso M.-N."/>
            <person name="Henrissat B."/>
            <person name="Hibbett D."/>
            <person name="Martinez A.T."/>
            <person name="Grigoriev I.V."/>
        </authorList>
    </citation>
    <scope>NUCLEOTIDE SEQUENCE</scope>
    <source>
        <strain evidence="2">ATCC 90797</strain>
    </source>
</reference>
<protein>
    <submittedName>
        <fullName evidence="2">Uncharacterized protein</fullName>
    </submittedName>
</protein>
<organism evidence="2 3">
    <name type="scientific">Pleurotus eryngii</name>
    <name type="common">Boletus of the steppes</name>
    <dbReference type="NCBI Taxonomy" id="5323"/>
    <lineage>
        <taxon>Eukaryota</taxon>
        <taxon>Fungi</taxon>
        <taxon>Dikarya</taxon>
        <taxon>Basidiomycota</taxon>
        <taxon>Agaricomycotina</taxon>
        <taxon>Agaricomycetes</taxon>
        <taxon>Agaricomycetidae</taxon>
        <taxon>Agaricales</taxon>
        <taxon>Pleurotineae</taxon>
        <taxon>Pleurotaceae</taxon>
        <taxon>Pleurotus</taxon>
    </lineage>
</organism>
<dbReference type="OrthoDB" id="2968840at2759"/>
<feature type="region of interest" description="Disordered" evidence="1">
    <location>
        <begin position="225"/>
        <end position="251"/>
    </location>
</feature>
<evidence type="ECO:0000313" key="2">
    <source>
        <dbReference type="EMBL" id="KAF9498280.1"/>
    </source>
</evidence>
<name>A0A9P6DIS6_PLEER</name>
<sequence length="296" mass="31897">MSHQDKAVFLAYNTQKKTFDFVEESEASSSQTPLATPAADATAIKSPNAASTTFSIELSQSGAAGPSRPKVLCPRVRHIMIEGLAVMVVGNCVTVPTQTQEGGWSIQTIGFLQTNTEVTFRTQLSGMLARFSVRQKQKAETKSMRPSGIRVVQPDARQMQTLPPIRDMLPEGFLDSLPRTAPPRAAVQPPTPSDSRDPAAKSAGGTQQVETPQAALPLGLTAKHNVHNPASKSRSSTTQRPRGWLQSLPELPPLIHKAMTCSMADKETPTTGAKKSDTLKQKSSLQIRAKVSSLYL</sequence>